<evidence type="ECO:0008006" key="3">
    <source>
        <dbReference type="Google" id="ProtNLM"/>
    </source>
</evidence>
<name>A0ABS9TJJ8_9PSEU</name>
<proteinExistence type="predicted"/>
<evidence type="ECO:0000313" key="2">
    <source>
        <dbReference type="Proteomes" id="UP001299970"/>
    </source>
</evidence>
<evidence type="ECO:0000313" key="1">
    <source>
        <dbReference type="EMBL" id="MCH6168717.1"/>
    </source>
</evidence>
<protein>
    <recommendedName>
        <fullName evidence="3">UTRA domain-containing protein</fullName>
    </recommendedName>
</protein>
<gene>
    <name evidence="1" type="ORF">MMF94_23745</name>
</gene>
<dbReference type="EMBL" id="JAKXMK010000020">
    <property type="protein sequence ID" value="MCH6168717.1"/>
    <property type="molecule type" value="Genomic_DNA"/>
</dbReference>
<reference evidence="1 2" key="1">
    <citation type="submission" date="2022-03" db="EMBL/GenBank/DDBJ databases">
        <title>Pseudonocardia alaer sp. nov., a novel actinomycete isolated from reed forest soil.</title>
        <authorList>
            <person name="Wang L."/>
        </authorList>
    </citation>
    <scope>NUCLEOTIDE SEQUENCE [LARGE SCALE GENOMIC DNA]</scope>
    <source>
        <strain evidence="1 2">Y-16303</strain>
    </source>
</reference>
<sequence length="84" mass="9166">MRLTRSARKHGIAADDIRQVLAAPLRTVVQGDVELRIGLTAGRDLIEVVVAPGDPVIVLHAMRLRPANYRFLRRPGQADSGETA</sequence>
<dbReference type="RefSeq" id="WP_241039355.1">
    <property type="nucleotide sequence ID" value="NZ_BAAAJF010000022.1"/>
</dbReference>
<comment type="caution">
    <text evidence="1">The sequence shown here is derived from an EMBL/GenBank/DDBJ whole genome shotgun (WGS) entry which is preliminary data.</text>
</comment>
<accession>A0ABS9TJJ8</accession>
<keyword evidence="2" id="KW-1185">Reference proteome</keyword>
<dbReference type="Proteomes" id="UP001299970">
    <property type="component" value="Unassembled WGS sequence"/>
</dbReference>
<organism evidence="1 2">
    <name type="scientific">Pseudonocardia alaniniphila</name>
    <dbReference type="NCBI Taxonomy" id="75291"/>
    <lineage>
        <taxon>Bacteria</taxon>
        <taxon>Bacillati</taxon>
        <taxon>Actinomycetota</taxon>
        <taxon>Actinomycetes</taxon>
        <taxon>Pseudonocardiales</taxon>
        <taxon>Pseudonocardiaceae</taxon>
        <taxon>Pseudonocardia</taxon>
    </lineage>
</organism>